<comment type="subcellular location">
    <subcellularLocation>
        <location evidence="1">Endoplasmic reticulum lumen</location>
    </subcellularLocation>
</comment>
<keyword evidence="4" id="KW-0677">Repeat</keyword>
<dbReference type="GO" id="GO:0005509">
    <property type="term" value="F:calcium ion binding"/>
    <property type="evidence" value="ECO:0007669"/>
    <property type="project" value="InterPro"/>
</dbReference>
<evidence type="ECO:0000256" key="2">
    <source>
        <dbReference type="ARBA" id="ARBA00022723"/>
    </source>
</evidence>
<dbReference type="CDD" id="cd16226">
    <property type="entry name" value="EFh_CREC_Calumenin_like"/>
    <property type="match status" value="1"/>
</dbReference>
<dbReference type="SUPFAM" id="SSF47473">
    <property type="entry name" value="EF-hand"/>
    <property type="match status" value="2"/>
</dbReference>
<dbReference type="Gene3D" id="1.10.238.10">
    <property type="entry name" value="EF-hand"/>
    <property type="match status" value="2"/>
</dbReference>
<evidence type="ECO:0000256" key="3">
    <source>
        <dbReference type="ARBA" id="ARBA00022729"/>
    </source>
</evidence>
<sequence>MQARNVVKVVVAAVVVMVVVTCAAAKPADEEKKNRVYNGKLSDEEHFIHDEHNPDYDHEAFLGEDEARTFDQLTPEESRDRLSKIVDRIDSDNNGVVTEGELQAWIEYTQKRYINDDVKRQWSTNNPENRDVLHWEDYKARVYGFIDNMDQNELDTEEDDGMSYQEMIKRDKRRWEAADRDGDSTLTLQEFTDFLHPEEATHMTHIVVLETMEDIDKDNDGKISLAEYIGDMYRGGGDDESEEPSWVSSEREQFTEFRDKNQDGFMDEEEVRAWIIPSDYNHAEAEAKHLIYEADSDGDAELTKDEILEKYDVFVGSQATDFGEALVRHDEF</sequence>
<keyword evidence="3 12" id="KW-0732">Signal</keyword>
<keyword evidence="7" id="KW-0325">Glycoprotein</keyword>
<comment type="subunit">
    <text evidence="10">Interacts with PCSK6 (immature form including the propeptide); probably involved in the maturation and the secretion of PCSK6.</text>
</comment>
<name>A0A0P4WFH9_SCYOL</name>
<dbReference type="InterPro" id="IPR018247">
    <property type="entry name" value="EF_Hand_1_Ca_BS"/>
</dbReference>
<feature type="signal peptide" evidence="12">
    <location>
        <begin position="1"/>
        <end position="25"/>
    </location>
</feature>
<feature type="domain" description="EF-hand" evidence="13">
    <location>
        <begin position="77"/>
        <end position="112"/>
    </location>
</feature>
<evidence type="ECO:0000313" key="14">
    <source>
        <dbReference type="EMBL" id="JAI65265.1"/>
    </source>
</evidence>
<evidence type="ECO:0000256" key="5">
    <source>
        <dbReference type="ARBA" id="ARBA00022824"/>
    </source>
</evidence>
<dbReference type="PROSITE" id="PS00018">
    <property type="entry name" value="EF_HAND_1"/>
    <property type="match status" value="3"/>
</dbReference>
<feature type="domain" description="EF-hand" evidence="13">
    <location>
        <begin position="166"/>
        <end position="201"/>
    </location>
</feature>
<evidence type="ECO:0000256" key="7">
    <source>
        <dbReference type="ARBA" id="ARBA00023180"/>
    </source>
</evidence>
<evidence type="ECO:0000256" key="6">
    <source>
        <dbReference type="ARBA" id="ARBA00022837"/>
    </source>
</evidence>
<dbReference type="EMBL" id="GDRN01060993">
    <property type="protein sequence ID" value="JAI65266.1"/>
    <property type="molecule type" value="Transcribed_RNA"/>
</dbReference>
<evidence type="ECO:0000256" key="9">
    <source>
        <dbReference type="ARBA" id="ARBA00056975"/>
    </source>
</evidence>
<evidence type="ECO:0000256" key="8">
    <source>
        <dbReference type="ARBA" id="ARBA00023186"/>
    </source>
</evidence>
<reference evidence="14" key="1">
    <citation type="submission" date="2015-09" db="EMBL/GenBank/DDBJ databases">
        <title>Scylla olivacea transcriptome.</title>
        <authorList>
            <person name="Ikhwanuddin M."/>
        </authorList>
    </citation>
    <scope>NUCLEOTIDE SEQUENCE</scope>
</reference>
<keyword evidence="5" id="KW-0256">Endoplasmic reticulum</keyword>
<dbReference type="AlphaFoldDB" id="A0A0P4WFH9"/>
<dbReference type="PANTHER" id="PTHR10827:SF52">
    <property type="entry name" value="IP16409P"/>
    <property type="match status" value="1"/>
</dbReference>
<dbReference type="EMBL" id="GDRN01060994">
    <property type="protein sequence ID" value="JAI65265.1"/>
    <property type="molecule type" value="Transcribed_RNA"/>
</dbReference>
<keyword evidence="6" id="KW-0106">Calcium</keyword>
<evidence type="ECO:0000256" key="4">
    <source>
        <dbReference type="ARBA" id="ARBA00022737"/>
    </source>
</evidence>
<organism evidence="14">
    <name type="scientific">Scylla olivacea</name>
    <name type="common">Orange mud crab</name>
    <name type="synonym">Cancer olivacea</name>
    <dbReference type="NCBI Taxonomy" id="85551"/>
    <lineage>
        <taxon>Eukaryota</taxon>
        <taxon>Metazoa</taxon>
        <taxon>Ecdysozoa</taxon>
        <taxon>Arthropoda</taxon>
        <taxon>Crustacea</taxon>
        <taxon>Multicrustacea</taxon>
        <taxon>Malacostraca</taxon>
        <taxon>Eumalacostraca</taxon>
        <taxon>Eucarida</taxon>
        <taxon>Decapoda</taxon>
        <taxon>Pleocyemata</taxon>
        <taxon>Brachyura</taxon>
        <taxon>Eubrachyura</taxon>
        <taxon>Portunoidea</taxon>
        <taxon>Portunidae</taxon>
        <taxon>Portuninae</taxon>
        <taxon>Scylla</taxon>
    </lineage>
</organism>
<dbReference type="PROSITE" id="PS50222">
    <property type="entry name" value="EF_HAND_2"/>
    <property type="match status" value="3"/>
</dbReference>
<proteinExistence type="predicted"/>
<feature type="domain" description="EF-hand" evidence="13">
    <location>
        <begin position="203"/>
        <end position="238"/>
    </location>
</feature>
<evidence type="ECO:0000256" key="11">
    <source>
        <dbReference type="ARBA" id="ARBA00072696"/>
    </source>
</evidence>
<dbReference type="InterPro" id="IPR011992">
    <property type="entry name" value="EF-hand-dom_pair"/>
</dbReference>
<dbReference type="FunFam" id="1.10.238.10:FF:000090">
    <property type="entry name" value="calumenin isoform X2"/>
    <property type="match status" value="1"/>
</dbReference>
<dbReference type="PANTHER" id="PTHR10827">
    <property type="entry name" value="RETICULOCALBIN"/>
    <property type="match status" value="1"/>
</dbReference>
<dbReference type="InterPro" id="IPR002048">
    <property type="entry name" value="EF_hand_dom"/>
</dbReference>
<dbReference type="GO" id="GO:0015031">
    <property type="term" value="P:protein transport"/>
    <property type="evidence" value="ECO:0007669"/>
    <property type="project" value="UniProtKB-ARBA"/>
</dbReference>
<keyword evidence="8" id="KW-0143">Chaperone</keyword>
<dbReference type="GO" id="GO:0005788">
    <property type="term" value="C:endoplasmic reticulum lumen"/>
    <property type="evidence" value="ECO:0007669"/>
    <property type="project" value="UniProtKB-SubCell"/>
</dbReference>
<keyword evidence="2" id="KW-0479">Metal-binding</keyword>
<dbReference type="Pfam" id="PF13499">
    <property type="entry name" value="EF-hand_7"/>
    <property type="match status" value="1"/>
</dbReference>
<dbReference type="FunFam" id="1.10.238.10:FF:000104">
    <property type="entry name" value="calumenin isoform X1"/>
    <property type="match status" value="1"/>
</dbReference>
<evidence type="ECO:0000256" key="12">
    <source>
        <dbReference type="SAM" id="SignalP"/>
    </source>
</evidence>
<dbReference type="SMART" id="SM00054">
    <property type="entry name" value="EFh"/>
    <property type="match status" value="4"/>
</dbReference>
<comment type="function">
    <text evidence="9">Probable molecular chaperone assisting protein biosynthesis and transport in the endoplasmic reticulum. Required for the proper biosynthesis and transport of pulmonary surfactant-associated protein A/SP-A, pulmonary surfactant-associated protein D/SP-D and the lipid transporter ABCA3. By regulating both the proper expression and the degradation through the endoplasmic reticulum-associated protein degradation pathway of these proteins plays a crucial role in pulmonary surfactant homeostasis. Has an anti-fibrotic activity by negatively regulating the secretion of type I and type III collagens. This calcium-binding protein also transiently associates with immature PCSK6 and regulates its secretion.</text>
</comment>
<evidence type="ECO:0000259" key="13">
    <source>
        <dbReference type="PROSITE" id="PS50222"/>
    </source>
</evidence>
<evidence type="ECO:0000256" key="10">
    <source>
        <dbReference type="ARBA" id="ARBA00063143"/>
    </source>
</evidence>
<evidence type="ECO:0000256" key="1">
    <source>
        <dbReference type="ARBA" id="ARBA00004319"/>
    </source>
</evidence>
<feature type="chain" id="PRO_5007421449" description="Reticulocalbin-3" evidence="12">
    <location>
        <begin position="26"/>
        <end position="332"/>
    </location>
</feature>
<accession>A0A0P4WFH9</accession>
<protein>
    <recommendedName>
        <fullName evidence="11">Reticulocalbin-3</fullName>
    </recommendedName>
</protein>